<feature type="compositionally biased region" description="Low complexity" evidence="1">
    <location>
        <begin position="30"/>
        <end position="42"/>
    </location>
</feature>
<proteinExistence type="predicted"/>
<evidence type="ECO:0000256" key="1">
    <source>
        <dbReference type="SAM" id="MobiDB-lite"/>
    </source>
</evidence>
<dbReference type="AlphaFoldDB" id="A0A914WYT2"/>
<feature type="region of interest" description="Disordered" evidence="1">
    <location>
        <begin position="111"/>
        <end position="161"/>
    </location>
</feature>
<name>A0A914WYT2_9BILA</name>
<evidence type="ECO:0000313" key="3">
    <source>
        <dbReference type="WBParaSite" id="PSAMB.scaffold594size46303.g7209.t1"/>
    </source>
</evidence>
<keyword evidence="2" id="KW-1185">Reference proteome</keyword>
<sequence>MLTCNERRLVLFIDRRRQSRRLFLRRLSRRPPSSSSSSSSLPFAHEPSPPPITKWYFVDRSKRSPAIASDTDSAARDCAHERTLAQARKIALIKRVLTVVVGAHLGSRSVRVEGSGRQRTGGMGRPTDPTETELTPERRPSHSSSPSSSSGSSTAMGPPQAPLVPTGCWAARARSQAVSLVIAVLIVDGHGAT</sequence>
<reference evidence="3" key="1">
    <citation type="submission" date="2022-11" db="UniProtKB">
        <authorList>
            <consortium name="WormBaseParasite"/>
        </authorList>
    </citation>
    <scope>IDENTIFICATION</scope>
</reference>
<feature type="region of interest" description="Disordered" evidence="1">
    <location>
        <begin position="25"/>
        <end position="46"/>
    </location>
</feature>
<accession>A0A914WYT2</accession>
<feature type="compositionally biased region" description="Low complexity" evidence="1">
    <location>
        <begin position="142"/>
        <end position="153"/>
    </location>
</feature>
<organism evidence="2 3">
    <name type="scientific">Plectus sambesii</name>
    <dbReference type="NCBI Taxonomy" id="2011161"/>
    <lineage>
        <taxon>Eukaryota</taxon>
        <taxon>Metazoa</taxon>
        <taxon>Ecdysozoa</taxon>
        <taxon>Nematoda</taxon>
        <taxon>Chromadorea</taxon>
        <taxon>Plectida</taxon>
        <taxon>Plectina</taxon>
        <taxon>Plectoidea</taxon>
        <taxon>Plectidae</taxon>
        <taxon>Plectus</taxon>
    </lineage>
</organism>
<dbReference type="WBParaSite" id="PSAMB.scaffold594size46303.g7209.t1">
    <property type="protein sequence ID" value="PSAMB.scaffold594size46303.g7209.t1"/>
    <property type="gene ID" value="PSAMB.scaffold594size46303.g7209"/>
</dbReference>
<dbReference type="Proteomes" id="UP000887566">
    <property type="component" value="Unplaced"/>
</dbReference>
<protein>
    <submittedName>
        <fullName evidence="3">Uncharacterized protein</fullName>
    </submittedName>
</protein>
<evidence type="ECO:0000313" key="2">
    <source>
        <dbReference type="Proteomes" id="UP000887566"/>
    </source>
</evidence>